<proteinExistence type="predicted"/>
<organism evidence="1 2">
    <name type="scientific">Natronocella acetinitrilica</name>
    <dbReference type="NCBI Taxonomy" id="414046"/>
    <lineage>
        <taxon>Bacteria</taxon>
        <taxon>Pseudomonadati</taxon>
        <taxon>Pseudomonadota</taxon>
        <taxon>Gammaproteobacteria</taxon>
        <taxon>Chromatiales</taxon>
        <taxon>Ectothiorhodospiraceae</taxon>
        <taxon>Natronocella</taxon>
    </lineage>
</organism>
<evidence type="ECO:0000313" key="1">
    <source>
        <dbReference type="EMBL" id="MCP1677281.1"/>
    </source>
</evidence>
<dbReference type="AlphaFoldDB" id="A0AAE3G7N1"/>
<dbReference type="Proteomes" id="UP001205843">
    <property type="component" value="Unassembled WGS sequence"/>
</dbReference>
<reference evidence="1" key="1">
    <citation type="submission" date="2022-03" db="EMBL/GenBank/DDBJ databases">
        <title>Genomic Encyclopedia of Type Strains, Phase III (KMG-III): the genomes of soil and plant-associated and newly described type strains.</title>
        <authorList>
            <person name="Whitman W."/>
        </authorList>
    </citation>
    <scope>NUCLEOTIDE SEQUENCE</scope>
    <source>
        <strain evidence="1">ANL 6-2</strain>
    </source>
</reference>
<evidence type="ECO:0000313" key="2">
    <source>
        <dbReference type="Proteomes" id="UP001205843"/>
    </source>
</evidence>
<dbReference type="EMBL" id="JALJXV010000023">
    <property type="protein sequence ID" value="MCP1677281.1"/>
    <property type="molecule type" value="Genomic_DNA"/>
</dbReference>
<protein>
    <recommendedName>
        <fullName evidence="3">Mobilization protein</fullName>
    </recommendedName>
</protein>
<keyword evidence="2" id="KW-1185">Reference proteome</keyword>
<accession>A0AAE3G7N1</accession>
<name>A0AAE3G7N1_9GAMM</name>
<gene>
    <name evidence="1" type="ORF">J2T57_004460</name>
</gene>
<sequence>MQRKKTPKARSTVVSLRFSDDELAQIERPIRGLNGTLLMKRSDYLRALILGQQVRPEAEALDAYALLLLTQHEQQTRKILDLIMKTSASDEDVRKLLRTIVHMLSSSRAQIAGCSSTPTGDPSCASSG</sequence>
<comment type="caution">
    <text evidence="1">The sequence shown here is derived from an EMBL/GenBank/DDBJ whole genome shotgun (WGS) entry which is preliminary data.</text>
</comment>
<evidence type="ECO:0008006" key="3">
    <source>
        <dbReference type="Google" id="ProtNLM"/>
    </source>
</evidence>